<name>A0ABR2XJB4_9PEZI</name>
<feature type="transmembrane region" description="Helical" evidence="5">
    <location>
        <begin position="49"/>
        <end position="70"/>
    </location>
</feature>
<dbReference type="InterPro" id="IPR011701">
    <property type="entry name" value="MFS"/>
</dbReference>
<sequence length="492" mass="53776">MDETQPLLPSDTERTPIPERDRIADKDIVAFDPEHDAENPLDWPAPYRWGIVALLAFMAFTVTFTCISVVPVANRIVADLDDGQTSKSASVLLVTIWELGEAAGPLLIAPLSEIYGRYPVINVCNVGFILASVLAALSQNSNTFIAARALTGVAVATNVLNPAIIGDLFPSESRGTAMSLISLAPLTGGAVGPLISVAVAEGLGWRAVCWMSVILAGVAELGFLILFRETYKVPILRRKAARLRIETGNSALKTAFDEEAHSYAKLWDAVLRPFLVLWGSSVLQMISLFSAVVFTFFYIMSTSLPDISEDVFHLEPTTTGAAYVGFSFGALISVLILNRALDKVYVKLRDHHKGIGQPEYRLPLVIIGAFTFPLTIAFYGWVPQLHLPVPVLLLAIVLFGGTLQFAFMPVLTYVVDAFGLYSASALTALIVTRCLMSTFLPLLTKPLVTSFGYGWGFTILASIMLVFAPISIFLYRYGYKWRQSSKYTRDQS</sequence>
<dbReference type="EMBL" id="JARVKM010000046">
    <property type="protein sequence ID" value="KAK9773863.1"/>
    <property type="molecule type" value="Genomic_DNA"/>
</dbReference>
<keyword evidence="2 5" id="KW-0812">Transmembrane</keyword>
<feature type="transmembrane region" description="Helical" evidence="5">
    <location>
        <begin position="418"/>
        <end position="440"/>
    </location>
</feature>
<feature type="domain" description="Major facilitator superfamily (MFS) profile" evidence="6">
    <location>
        <begin position="51"/>
        <end position="479"/>
    </location>
</feature>
<keyword evidence="4 5" id="KW-0472">Membrane</keyword>
<gene>
    <name evidence="7" type="ORF">SCAR479_09504</name>
</gene>
<dbReference type="Gene3D" id="1.20.1250.20">
    <property type="entry name" value="MFS general substrate transporter like domains"/>
    <property type="match status" value="1"/>
</dbReference>
<accession>A0ABR2XJB4</accession>
<dbReference type="SUPFAM" id="SSF103473">
    <property type="entry name" value="MFS general substrate transporter"/>
    <property type="match status" value="1"/>
</dbReference>
<dbReference type="Proteomes" id="UP001465668">
    <property type="component" value="Unassembled WGS sequence"/>
</dbReference>
<feature type="transmembrane region" description="Helical" evidence="5">
    <location>
        <begin position="120"/>
        <end position="138"/>
    </location>
</feature>
<dbReference type="Pfam" id="PF07690">
    <property type="entry name" value="MFS_1"/>
    <property type="match status" value="1"/>
</dbReference>
<evidence type="ECO:0000259" key="6">
    <source>
        <dbReference type="PROSITE" id="PS50850"/>
    </source>
</evidence>
<feature type="transmembrane region" description="Helical" evidence="5">
    <location>
        <begin position="387"/>
        <end position="411"/>
    </location>
</feature>
<feature type="transmembrane region" description="Helical" evidence="5">
    <location>
        <begin position="177"/>
        <end position="199"/>
    </location>
</feature>
<keyword evidence="3 5" id="KW-1133">Transmembrane helix</keyword>
<feature type="transmembrane region" description="Helical" evidence="5">
    <location>
        <begin position="320"/>
        <end position="341"/>
    </location>
</feature>
<organism evidence="7 8">
    <name type="scientific">Seiridium cardinale</name>
    <dbReference type="NCBI Taxonomy" id="138064"/>
    <lineage>
        <taxon>Eukaryota</taxon>
        <taxon>Fungi</taxon>
        <taxon>Dikarya</taxon>
        <taxon>Ascomycota</taxon>
        <taxon>Pezizomycotina</taxon>
        <taxon>Sordariomycetes</taxon>
        <taxon>Xylariomycetidae</taxon>
        <taxon>Amphisphaeriales</taxon>
        <taxon>Sporocadaceae</taxon>
        <taxon>Seiridium</taxon>
    </lineage>
</organism>
<comment type="caution">
    <text evidence="7">The sequence shown here is derived from an EMBL/GenBank/DDBJ whole genome shotgun (WGS) entry which is preliminary data.</text>
</comment>
<feature type="transmembrane region" description="Helical" evidence="5">
    <location>
        <begin position="275"/>
        <end position="300"/>
    </location>
</feature>
<evidence type="ECO:0000256" key="3">
    <source>
        <dbReference type="ARBA" id="ARBA00022989"/>
    </source>
</evidence>
<evidence type="ECO:0000256" key="2">
    <source>
        <dbReference type="ARBA" id="ARBA00022692"/>
    </source>
</evidence>
<protein>
    <submittedName>
        <fullName evidence="7">MFS transporter</fullName>
    </submittedName>
</protein>
<proteinExistence type="predicted"/>
<dbReference type="InterPro" id="IPR020846">
    <property type="entry name" value="MFS_dom"/>
</dbReference>
<dbReference type="PROSITE" id="PS50850">
    <property type="entry name" value="MFS"/>
    <property type="match status" value="1"/>
</dbReference>
<evidence type="ECO:0000256" key="4">
    <source>
        <dbReference type="ARBA" id="ARBA00023136"/>
    </source>
</evidence>
<evidence type="ECO:0000256" key="5">
    <source>
        <dbReference type="SAM" id="Phobius"/>
    </source>
</evidence>
<evidence type="ECO:0000313" key="8">
    <source>
        <dbReference type="Proteomes" id="UP001465668"/>
    </source>
</evidence>
<comment type="subcellular location">
    <subcellularLocation>
        <location evidence="1">Membrane</location>
        <topology evidence="1">Multi-pass membrane protein</topology>
    </subcellularLocation>
</comment>
<evidence type="ECO:0000256" key="1">
    <source>
        <dbReference type="ARBA" id="ARBA00004141"/>
    </source>
</evidence>
<feature type="transmembrane region" description="Helical" evidence="5">
    <location>
        <begin position="144"/>
        <end position="165"/>
    </location>
</feature>
<feature type="transmembrane region" description="Helical" evidence="5">
    <location>
        <begin position="452"/>
        <end position="475"/>
    </location>
</feature>
<evidence type="ECO:0000313" key="7">
    <source>
        <dbReference type="EMBL" id="KAK9773863.1"/>
    </source>
</evidence>
<dbReference type="PANTHER" id="PTHR23502:SF163">
    <property type="entry name" value="MAJOR FACILITATOR SUPERFAMILY (MFS) PROFILE DOMAIN-CONTAINING PROTEIN"/>
    <property type="match status" value="1"/>
</dbReference>
<reference evidence="7 8" key="1">
    <citation type="submission" date="2024-02" db="EMBL/GenBank/DDBJ databases">
        <title>First draft genome assembly of two strains of Seiridium cardinale.</title>
        <authorList>
            <person name="Emiliani G."/>
            <person name="Scali E."/>
        </authorList>
    </citation>
    <scope>NUCLEOTIDE SEQUENCE [LARGE SCALE GENOMIC DNA]</scope>
    <source>
        <strain evidence="7 8">BM-138-000479</strain>
    </source>
</reference>
<keyword evidence="8" id="KW-1185">Reference proteome</keyword>
<dbReference type="PANTHER" id="PTHR23502">
    <property type="entry name" value="MAJOR FACILITATOR SUPERFAMILY"/>
    <property type="match status" value="1"/>
</dbReference>
<feature type="transmembrane region" description="Helical" evidence="5">
    <location>
        <begin position="362"/>
        <end position="381"/>
    </location>
</feature>
<feature type="transmembrane region" description="Helical" evidence="5">
    <location>
        <begin position="205"/>
        <end position="227"/>
    </location>
</feature>
<dbReference type="InterPro" id="IPR036259">
    <property type="entry name" value="MFS_trans_sf"/>
</dbReference>